<dbReference type="GO" id="GO:0003743">
    <property type="term" value="F:translation initiation factor activity"/>
    <property type="evidence" value="ECO:0007669"/>
    <property type="project" value="UniProtKB-KW"/>
</dbReference>
<sequence>MFQEGCDPFFYIYSRWLEAKLKEVVMIQIQLEDIIIIYRLHKRI</sequence>
<name>A0A162J2A5_9ROSI</name>
<reference evidence="1" key="1">
    <citation type="submission" date="2015-04" db="EMBL/GenBank/DDBJ databases">
        <authorList>
            <person name="Syromyatnikov M.Y."/>
            <person name="Popov V.N."/>
        </authorList>
    </citation>
    <scope>NUCLEOTIDE SEQUENCE</scope>
</reference>
<gene>
    <name evidence="1" type="primary">infA</name>
</gene>
<evidence type="ECO:0000313" key="1">
    <source>
        <dbReference type="EMBL" id="ALI86697.1"/>
    </source>
</evidence>
<dbReference type="GeneID" id="27910235"/>
<dbReference type="EMBL" id="KR259987">
    <property type="protein sequence ID" value="ALI86697.1"/>
    <property type="molecule type" value="Genomic_DNA"/>
</dbReference>
<keyword evidence="1" id="KW-0934">Plastid</keyword>
<dbReference type="AlphaFoldDB" id="A0A162J2A5"/>
<keyword evidence="1" id="KW-0648">Protein biosynthesis</keyword>
<keyword evidence="1" id="KW-0150">Chloroplast</keyword>
<keyword evidence="1" id="KW-0396">Initiation factor</keyword>
<protein>
    <submittedName>
        <fullName evidence="1">Translation initiation factor 1</fullName>
    </submittedName>
</protein>
<proteinExistence type="predicted"/>
<accession>A0A162J2A5</accession>
<dbReference type="RefSeq" id="YP_009253681.1">
    <property type="nucleotide sequence ID" value="NC_030194.1"/>
</dbReference>
<geneLocation type="chloroplast" evidence="1"/>
<organism evidence="1">
    <name type="scientific">Citrus platymamma</name>
    <dbReference type="NCBI Taxonomy" id="237571"/>
    <lineage>
        <taxon>Eukaryota</taxon>
        <taxon>Viridiplantae</taxon>
        <taxon>Streptophyta</taxon>
        <taxon>Embryophyta</taxon>
        <taxon>Tracheophyta</taxon>
        <taxon>Spermatophyta</taxon>
        <taxon>Magnoliopsida</taxon>
        <taxon>eudicotyledons</taxon>
        <taxon>Gunneridae</taxon>
        <taxon>Pentapetalae</taxon>
        <taxon>rosids</taxon>
        <taxon>malvids</taxon>
        <taxon>Sapindales</taxon>
        <taxon>Rutaceae</taxon>
        <taxon>Aurantioideae</taxon>
        <taxon>Citrus</taxon>
    </lineage>
</organism>